<protein>
    <submittedName>
        <fullName evidence="9">DNA translocase FtsK</fullName>
    </submittedName>
</protein>
<comment type="subcellular location">
    <subcellularLocation>
        <location evidence="1">Cell membrane</location>
        <topology evidence="1">Multi-pass membrane protein</topology>
    </subcellularLocation>
</comment>
<gene>
    <name evidence="9" type="primary">ftsK_1</name>
    <name evidence="9" type="ORF">XPU_2427</name>
</gene>
<evidence type="ECO:0000259" key="8">
    <source>
        <dbReference type="Pfam" id="PF13491"/>
    </source>
</evidence>
<keyword evidence="4 7" id="KW-1133">Transmembrane helix</keyword>
<organism evidence="9 10">
    <name type="scientific">Xanthomonas arboricola pv. pruni str. MAFF 311562</name>
    <dbReference type="NCBI Taxonomy" id="1414836"/>
    <lineage>
        <taxon>Bacteria</taxon>
        <taxon>Pseudomonadati</taxon>
        <taxon>Pseudomonadota</taxon>
        <taxon>Gammaproteobacteria</taxon>
        <taxon>Lysobacterales</taxon>
        <taxon>Lysobacteraceae</taxon>
        <taxon>Xanthomonas</taxon>
    </lineage>
</organism>
<evidence type="ECO:0000256" key="7">
    <source>
        <dbReference type="SAM" id="Phobius"/>
    </source>
</evidence>
<feature type="transmembrane region" description="Helical" evidence="7">
    <location>
        <begin position="90"/>
        <end position="113"/>
    </location>
</feature>
<feature type="transmembrane region" description="Helical" evidence="7">
    <location>
        <begin position="36"/>
        <end position="55"/>
    </location>
</feature>
<dbReference type="AlphaFoldDB" id="W4S2R2"/>
<dbReference type="EMBL" id="BAVB01000278">
    <property type="protein sequence ID" value="GAE50895.1"/>
    <property type="molecule type" value="Genomic_DNA"/>
</dbReference>
<feature type="compositionally biased region" description="Basic and acidic residues" evidence="6">
    <location>
        <begin position="1"/>
        <end position="13"/>
    </location>
</feature>
<evidence type="ECO:0000256" key="2">
    <source>
        <dbReference type="ARBA" id="ARBA00022475"/>
    </source>
</evidence>
<evidence type="ECO:0000256" key="5">
    <source>
        <dbReference type="ARBA" id="ARBA00023136"/>
    </source>
</evidence>
<comment type="caution">
    <text evidence="9">The sequence shown here is derived from an EMBL/GenBank/DDBJ whole genome shotgun (WGS) entry which is preliminary data.</text>
</comment>
<dbReference type="GO" id="GO:0005886">
    <property type="term" value="C:plasma membrane"/>
    <property type="evidence" value="ECO:0007669"/>
    <property type="project" value="UniProtKB-SubCell"/>
</dbReference>
<evidence type="ECO:0000313" key="9">
    <source>
        <dbReference type="EMBL" id="GAE50895.1"/>
    </source>
</evidence>
<evidence type="ECO:0000256" key="4">
    <source>
        <dbReference type="ARBA" id="ARBA00022989"/>
    </source>
</evidence>
<evidence type="ECO:0000256" key="3">
    <source>
        <dbReference type="ARBA" id="ARBA00022692"/>
    </source>
</evidence>
<keyword evidence="5 7" id="KW-0472">Membrane</keyword>
<keyword evidence="3 7" id="KW-0812">Transmembrane</keyword>
<dbReference type="Pfam" id="PF13491">
    <property type="entry name" value="FtsK_4TM"/>
    <property type="match status" value="1"/>
</dbReference>
<dbReference type="InterPro" id="IPR025199">
    <property type="entry name" value="FtsK_4TM"/>
</dbReference>
<name>W4S2R2_9XANT</name>
<evidence type="ECO:0000313" key="10">
    <source>
        <dbReference type="Proteomes" id="UP000019143"/>
    </source>
</evidence>
<accession>W4S2R2</accession>
<evidence type="ECO:0000256" key="1">
    <source>
        <dbReference type="ARBA" id="ARBA00004651"/>
    </source>
</evidence>
<reference evidence="9 10" key="1">
    <citation type="submission" date="2014-01" db="EMBL/GenBank/DDBJ databases">
        <title>Genome sequence and analysis of Xanthomonas arboricola pv. pruni.</title>
        <authorList>
            <person name="Fujikawa T."/>
            <person name="Nakazono-Nagaoka E."/>
        </authorList>
    </citation>
    <scope>NUCLEOTIDE SEQUENCE [LARGE SCALE GENOMIC DNA]</scope>
    <source>
        <strain evidence="10">MAFF 311562</strain>
    </source>
</reference>
<feature type="region of interest" description="Disordered" evidence="6">
    <location>
        <begin position="1"/>
        <end position="24"/>
    </location>
</feature>
<keyword evidence="2" id="KW-1003">Cell membrane</keyword>
<sequence length="135" mass="14777">MAKQVPERSKPAEGKTSSRKTAVADNPRRQKLWRDLALIAVAPLLLYLLASLFTYSSADPGWSQTGSVVAPVHNMGGRVGAWTADVLLQLFGYVAFLLPVVLGAVAGSPCSAWTRKDRPRPIWGRRCGWSAWWVS</sequence>
<feature type="domain" description="DNA translocase FtsK 4TM region" evidence="8">
    <location>
        <begin position="30"/>
        <end position="125"/>
    </location>
</feature>
<evidence type="ECO:0000256" key="6">
    <source>
        <dbReference type="SAM" id="MobiDB-lite"/>
    </source>
</evidence>
<proteinExistence type="predicted"/>
<dbReference type="Proteomes" id="UP000019143">
    <property type="component" value="Unassembled WGS sequence"/>
</dbReference>